<comment type="subunit">
    <text evidence="9">The complex comprises the extracytoplasmic solute receptor protein and the two transmembrane proteins.</text>
</comment>
<dbReference type="EMBL" id="JAJUBB010000016">
    <property type="protein sequence ID" value="MDD1783175.1"/>
    <property type="molecule type" value="Genomic_DNA"/>
</dbReference>
<evidence type="ECO:0000256" key="3">
    <source>
        <dbReference type="ARBA" id="ARBA00022475"/>
    </source>
</evidence>
<dbReference type="Proteomes" id="UP001149821">
    <property type="component" value="Unassembled WGS sequence"/>
</dbReference>
<sequence length="196" mass="21882">MSDELKTHDGQRDITQTVLKGIVWVGDIAAWLIIPIVFLVGLSVLASFLDIGKIAEWQDEILLFGSRLTSASLGDLQWHLFGLMLMLTIAGGLVTDSHVRVDFLRQGMSSRTKRIIDTIGHIIFLLPFCYVVIDHGWNSAERALRIGEGSDYDGLYDRFLIKSTIPIGFALLMAAGVFLIINNVKRLIKPNQNEDK</sequence>
<name>A0ABT5QQC1_9GAMM</name>
<dbReference type="RefSeq" id="WP_274143872.1">
    <property type="nucleotide sequence ID" value="NZ_JAJUBB010000016.1"/>
</dbReference>
<reference evidence="11" key="1">
    <citation type="submission" date="2021-12" db="EMBL/GenBank/DDBJ databases">
        <title>Enterovibrio ZSDZ35 sp. nov. and Enterovibrio ZSDZ42 sp. nov., isolated from coastal seawater in Qingdao.</title>
        <authorList>
            <person name="Zhang P."/>
        </authorList>
    </citation>
    <scope>NUCLEOTIDE SEQUENCE</scope>
    <source>
        <strain evidence="11">ZSDZ35</strain>
    </source>
</reference>
<dbReference type="PANTHER" id="PTHR35011:SF4">
    <property type="entry name" value="SLL1102 PROTEIN"/>
    <property type="match status" value="1"/>
</dbReference>
<evidence type="ECO:0000256" key="8">
    <source>
        <dbReference type="ARBA" id="ARBA00038436"/>
    </source>
</evidence>
<feature type="transmembrane region" description="Helical" evidence="9">
    <location>
        <begin position="159"/>
        <end position="181"/>
    </location>
</feature>
<evidence type="ECO:0000256" key="5">
    <source>
        <dbReference type="ARBA" id="ARBA00022692"/>
    </source>
</evidence>
<feature type="transmembrane region" description="Helical" evidence="9">
    <location>
        <begin position="21"/>
        <end position="49"/>
    </location>
</feature>
<keyword evidence="6 9" id="KW-1133">Transmembrane helix</keyword>
<evidence type="ECO:0000256" key="4">
    <source>
        <dbReference type="ARBA" id="ARBA00022519"/>
    </source>
</evidence>
<dbReference type="Pfam" id="PF04290">
    <property type="entry name" value="DctQ"/>
    <property type="match status" value="1"/>
</dbReference>
<dbReference type="InterPro" id="IPR055348">
    <property type="entry name" value="DctQ"/>
</dbReference>
<comment type="function">
    <text evidence="9">Part of the tripartite ATP-independent periplasmic (TRAP) transport system.</text>
</comment>
<keyword evidence="12" id="KW-1185">Reference proteome</keyword>
<dbReference type="PANTHER" id="PTHR35011">
    <property type="entry name" value="2,3-DIKETO-L-GULONATE TRAP TRANSPORTER SMALL PERMEASE PROTEIN YIAM"/>
    <property type="match status" value="1"/>
</dbReference>
<evidence type="ECO:0000256" key="1">
    <source>
        <dbReference type="ARBA" id="ARBA00004429"/>
    </source>
</evidence>
<evidence type="ECO:0000256" key="2">
    <source>
        <dbReference type="ARBA" id="ARBA00022448"/>
    </source>
</evidence>
<gene>
    <name evidence="11" type="ORF">LRP49_18570</name>
</gene>
<feature type="transmembrane region" description="Helical" evidence="9">
    <location>
        <begin position="115"/>
        <end position="133"/>
    </location>
</feature>
<evidence type="ECO:0000256" key="7">
    <source>
        <dbReference type="ARBA" id="ARBA00023136"/>
    </source>
</evidence>
<feature type="domain" description="Tripartite ATP-independent periplasmic transporters DctQ component" evidence="10">
    <location>
        <begin position="75"/>
        <end position="183"/>
    </location>
</feature>
<proteinExistence type="inferred from homology"/>
<comment type="subcellular location">
    <subcellularLocation>
        <location evidence="1 9">Cell inner membrane</location>
        <topology evidence="1 9">Multi-pass membrane protein</topology>
    </subcellularLocation>
</comment>
<evidence type="ECO:0000256" key="6">
    <source>
        <dbReference type="ARBA" id="ARBA00022989"/>
    </source>
</evidence>
<comment type="caution">
    <text evidence="11">The sequence shown here is derived from an EMBL/GenBank/DDBJ whole genome shotgun (WGS) entry which is preliminary data.</text>
</comment>
<evidence type="ECO:0000256" key="9">
    <source>
        <dbReference type="RuleBase" id="RU369079"/>
    </source>
</evidence>
<keyword evidence="4 9" id="KW-0997">Cell inner membrane</keyword>
<evidence type="ECO:0000259" key="10">
    <source>
        <dbReference type="Pfam" id="PF04290"/>
    </source>
</evidence>
<dbReference type="InterPro" id="IPR007387">
    <property type="entry name" value="TRAP_DctQ"/>
</dbReference>
<organism evidence="11 12">
    <name type="scientific">Enterovibrio qingdaonensis</name>
    <dbReference type="NCBI Taxonomy" id="2899818"/>
    <lineage>
        <taxon>Bacteria</taxon>
        <taxon>Pseudomonadati</taxon>
        <taxon>Pseudomonadota</taxon>
        <taxon>Gammaproteobacteria</taxon>
        <taxon>Vibrionales</taxon>
        <taxon>Vibrionaceae</taxon>
        <taxon>Enterovibrio</taxon>
    </lineage>
</organism>
<feature type="transmembrane region" description="Helical" evidence="9">
    <location>
        <begin position="76"/>
        <end position="94"/>
    </location>
</feature>
<keyword evidence="2 9" id="KW-0813">Transport</keyword>
<evidence type="ECO:0000313" key="11">
    <source>
        <dbReference type="EMBL" id="MDD1783175.1"/>
    </source>
</evidence>
<protein>
    <recommendedName>
        <fullName evidence="9">TRAP transporter small permease protein</fullName>
    </recommendedName>
</protein>
<keyword evidence="3" id="KW-1003">Cell membrane</keyword>
<keyword evidence="7 9" id="KW-0472">Membrane</keyword>
<comment type="similarity">
    <text evidence="8 9">Belongs to the TRAP transporter small permease family.</text>
</comment>
<evidence type="ECO:0000313" key="12">
    <source>
        <dbReference type="Proteomes" id="UP001149821"/>
    </source>
</evidence>
<keyword evidence="5 9" id="KW-0812">Transmembrane</keyword>
<accession>A0ABT5QQC1</accession>